<evidence type="ECO:0000313" key="3">
    <source>
        <dbReference type="Proteomes" id="UP001606300"/>
    </source>
</evidence>
<name>A0ABW7EJL3_9BURK</name>
<dbReference type="InterPro" id="IPR029058">
    <property type="entry name" value="AB_hydrolase_fold"/>
</dbReference>
<keyword evidence="2" id="KW-0378">Hydrolase</keyword>
<evidence type="ECO:0000259" key="1">
    <source>
        <dbReference type="Pfam" id="PF12697"/>
    </source>
</evidence>
<dbReference type="EMBL" id="JBIGHY010000002">
    <property type="protein sequence ID" value="MFG6413647.1"/>
    <property type="molecule type" value="Genomic_DNA"/>
</dbReference>
<sequence>MKTTLVLLPGLDGTGLLFQPLLAQLPPSSCPVVVSYPADPDVDYDRLTELAAQALPPQGRVVVLGESFSGPVAMRLAAAQPQRVQALVLCCSFVRNPRPALARLDALLDWLPARAPLKLAAAALLGNHPTEEVRGLLAQALARLPSNVMRARLRMVMRVDASLAVSAVEAPVLYLQAAQDRLVPAAAARDIQRLQPRTVVRSLRGPHGLLQVQPEASASAMTAFLAGLC</sequence>
<dbReference type="SUPFAM" id="SSF53474">
    <property type="entry name" value="alpha/beta-Hydrolases"/>
    <property type="match status" value="1"/>
</dbReference>
<organism evidence="2 3">
    <name type="scientific">Pelomonas dachongensis</name>
    <dbReference type="NCBI Taxonomy" id="3299029"/>
    <lineage>
        <taxon>Bacteria</taxon>
        <taxon>Pseudomonadati</taxon>
        <taxon>Pseudomonadota</taxon>
        <taxon>Betaproteobacteria</taxon>
        <taxon>Burkholderiales</taxon>
        <taxon>Sphaerotilaceae</taxon>
        <taxon>Roseateles</taxon>
    </lineage>
</organism>
<proteinExistence type="predicted"/>
<dbReference type="PANTHER" id="PTHR22753:SF14">
    <property type="entry name" value="MONOACYLGLYCEROL_DIACYLGLYCEROL O-ACYLTRANSFERASE"/>
    <property type="match status" value="1"/>
</dbReference>
<protein>
    <submittedName>
        <fullName evidence="2">Alpha/beta fold hydrolase</fullName>
    </submittedName>
</protein>
<dbReference type="Pfam" id="PF12697">
    <property type="entry name" value="Abhydrolase_6"/>
    <property type="match status" value="1"/>
</dbReference>
<dbReference type="Gene3D" id="3.40.50.1820">
    <property type="entry name" value="alpha/beta hydrolase"/>
    <property type="match status" value="1"/>
</dbReference>
<dbReference type="RefSeq" id="WP_394469725.1">
    <property type="nucleotide sequence ID" value="NZ_JBIGHY010000002.1"/>
</dbReference>
<dbReference type="InterPro" id="IPR000073">
    <property type="entry name" value="AB_hydrolase_1"/>
</dbReference>
<dbReference type="Proteomes" id="UP001606300">
    <property type="component" value="Unassembled WGS sequence"/>
</dbReference>
<reference evidence="2 3" key="1">
    <citation type="submission" date="2024-09" db="EMBL/GenBank/DDBJ databases">
        <title>Novel species of the genus Pelomonas and Roseateles isolated from streams.</title>
        <authorList>
            <person name="Lu H."/>
        </authorList>
    </citation>
    <scope>NUCLEOTIDE SEQUENCE [LARGE SCALE GENOMIC DNA]</scope>
    <source>
        <strain evidence="2 3">DC23W</strain>
    </source>
</reference>
<feature type="domain" description="AB hydrolase-1" evidence="1">
    <location>
        <begin position="5"/>
        <end position="218"/>
    </location>
</feature>
<accession>A0ABW7EJL3</accession>
<dbReference type="PRINTS" id="PR00111">
    <property type="entry name" value="ABHYDROLASE"/>
</dbReference>
<comment type="caution">
    <text evidence="2">The sequence shown here is derived from an EMBL/GenBank/DDBJ whole genome shotgun (WGS) entry which is preliminary data.</text>
</comment>
<gene>
    <name evidence="2" type="ORF">ACG02S_07010</name>
</gene>
<evidence type="ECO:0000313" key="2">
    <source>
        <dbReference type="EMBL" id="MFG6413647.1"/>
    </source>
</evidence>
<dbReference type="GO" id="GO:0016787">
    <property type="term" value="F:hydrolase activity"/>
    <property type="evidence" value="ECO:0007669"/>
    <property type="project" value="UniProtKB-KW"/>
</dbReference>
<keyword evidence="3" id="KW-1185">Reference proteome</keyword>
<dbReference type="PANTHER" id="PTHR22753">
    <property type="entry name" value="TRANSMEMBRANE PROTEIN 68"/>
    <property type="match status" value="1"/>
</dbReference>